<sequence length="698" mass="72358">MARIPLGDPASAVAQPAPAVQADPNAFGAATGRAMQGIGDAGTQIAAGLFQQKQKLDEDLARTNAAVAYQSHATNVQSAMKTAGEQLASGAIDQPTYQQQVADAQKQSFESTIGALPGGHYKNIATTQSAGLDRTVALGMQEALTKNTQQLIATNAATLLDTAGKSIATNPASIDGTVASTKQAYLSAAASAGIPQPRAAQVAQDWADSQYAAHAQSAAIAARGTGDLAALTQLEKDLTSPDGYYAGKLDAGKRNQVLASVVSNRLSLENQMNSEQQAREREAVTAFNQGTDLMTQGKRFSPEYIQQLTAATRGTELEGQTQQLIARAAAGAGFSTLSVPQMRAAVQANEGRQVTAGTDPVEAAAIKQQKQILTATDEAYKRDPWNAALERGAIAGVPAIDTSGITQLASSLAARAQLAPVVEDKAGRRVSLLTPDEARSVLQTVDALPTNTKAQALAMLGRSMGNAARINDLAEQWKDKSPAAALAMKAGAADPSGGPLMMQSGMPVAQYILDGQDALANKLVKVDPAAATGMQATIAKQIGDALPPQQLGDARETAYFAAVASARKNGRDVPNSTDILTGVNVATGGLSKTGGVDPRGDRYMAAKPWGWSDDDFDGGVKAASVSNIENQPGGRPVDSVIANGTKIPVDQFMQQFASYRLQRVGIGGTYTVLTGARPVTDASGAPLLIHLTKPVPKR</sequence>
<reference evidence="1 2" key="1">
    <citation type="submission" date="2018-01" db="EMBL/GenBank/DDBJ databases">
        <title>Successful Treatment of Persistent Burkholderia cepacia Bacteremia with Ceftazidime-Avibactam.</title>
        <authorList>
            <person name="Tamma P."/>
            <person name="Fan Y."/>
            <person name="Bergman Y."/>
            <person name="Sick-Samuels A."/>
            <person name="Hsu A."/>
            <person name="Timp W."/>
            <person name="Simner P."/>
        </authorList>
    </citation>
    <scope>NUCLEOTIDE SEQUENCE [LARGE SCALE GENOMIC DNA]</scope>
    <source>
        <strain evidence="1 2">170816</strain>
    </source>
</reference>
<gene>
    <name evidence="1" type="ORF">C3743_14540</name>
</gene>
<dbReference type="EMBL" id="PQVP01000002">
    <property type="protein sequence ID" value="POZ81549.1"/>
    <property type="molecule type" value="Genomic_DNA"/>
</dbReference>
<name>A0A2S5DR21_9BURK</name>
<dbReference type="Proteomes" id="UP000238655">
    <property type="component" value="Chromosome 1"/>
</dbReference>
<proteinExistence type="predicted"/>
<protein>
    <submittedName>
        <fullName evidence="1">Uncharacterized protein</fullName>
    </submittedName>
</protein>
<evidence type="ECO:0000313" key="1">
    <source>
        <dbReference type="EMBL" id="POZ81549.1"/>
    </source>
</evidence>
<dbReference type="AlphaFoldDB" id="A0A2S5DR21"/>
<dbReference type="RefSeq" id="WP_089460727.1">
    <property type="nucleotide sequence ID" value="NZ_CM009575.1"/>
</dbReference>
<accession>A0A2S5DR21</accession>
<evidence type="ECO:0000313" key="2">
    <source>
        <dbReference type="Proteomes" id="UP000238655"/>
    </source>
</evidence>
<organism evidence="1 2">
    <name type="scientific">Burkholderia contaminans</name>
    <dbReference type="NCBI Taxonomy" id="488447"/>
    <lineage>
        <taxon>Bacteria</taxon>
        <taxon>Pseudomonadati</taxon>
        <taxon>Pseudomonadota</taxon>
        <taxon>Betaproteobacteria</taxon>
        <taxon>Burkholderiales</taxon>
        <taxon>Burkholderiaceae</taxon>
        <taxon>Burkholderia</taxon>
        <taxon>Burkholderia cepacia complex</taxon>
    </lineage>
</organism>
<comment type="caution">
    <text evidence="1">The sequence shown here is derived from an EMBL/GenBank/DDBJ whole genome shotgun (WGS) entry which is preliminary data.</text>
</comment>